<dbReference type="OrthoDB" id="9553532at2"/>
<dbReference type="Proteomes" id="UP000193778">
    <property type="component" value="Unassembled WGS sequence"/>
</dbReference>
<evidence type="ECO:0000256" key="1">
    <source>
        <dbReference type="SAM" id="Phobius"/>
    </source>
</evidence>
<protein>
    <submittedName>
        <fullName evidence="2">Uncharacterized protein</fullName>
    </submittedName>
</protein>
<dbReference type="AlphaFoldDB" id="A0A1X6YS59"/>
<evidence type="ECO:0000313" key="3">
    <source>
        <dbReference type="Proteomes" id="UP000193778"/>
    </source>
</evidence>
<feature type="transmembrane region" description="Helical" evidence="1">
    <location>
        <begin position="119"/>
        <end position="139"/>
    </location>
</feature>
<evidence type="ECO:0000313" key="2">
    <source>
        <dbReference type="EMBL" id="SLN29528.1"/>
    </source>
</evidence>
<proteinExistence type="predicted"/>
<keyword evidence="1" id="KW-1133">Transmembrane helix</keyword>
<keyword evidence="1" id="KW-0472">Membrane</keyword>
<sequence length="154" mass="16320">MAVPNEAQHQRNFEEFQMINEKAIDTSNIVLKSALLINGGAAVAVLGFVASIVKDNGDLTALLEGVAFALMYFAWGVAASVIALALAYLTHYSMLAILNKRTEGKSDRLSRIANVSSHVLAFLATVSAIGLFVLGAYQVKATISSDALASSLME</sequence>
<organism evidence="2 3">
    <name type="scientific">Ruegeria meonggei</name>
    <dbReference type="NCBI Taxonomy" id="1446476"/>
    <lineage>
        <taxon>Bacteria</taxon>
        <taxon>Pseudomonadati</taxon>
        <taxon>Pseudomonadota</taxon>
        <taxon>Alphaproteobacteria</taxon>
        <taxon>Rhodobacterales</taxon>
        <taxon>Roseobacteraceae</taxon>
        <taxon>Ruegeria</taxon>
    </lineage>
</organism>
<keyword evidence="1" id="KW-0812">Transmembrane</keyword>
<dbReference type="EMBL" id="FWFP01000003">
    <property type="protein sequence ID" value="SLN29528.1"/>
    <property type="molecule type" value="Genomic_DNA"/>
</dbReference>
<feature type="transmembrane region" description="Helical" evidence="1">
    <location>
        <begin position="29"/>
        <end position="53"/>
    </location>
</feature>
<dbReference type="RefSeq" id="WP_143534833.1">
    <property type="nucleotide sequence ID" value="NZ_FWFP01000003.1"/>
</dbReference>
<gene>
    <name evidence="2" type="ORF">RUM8411_01192</name>
</gene>
<reference evidence="3" key="1">
    <citation type="submission" date="2017-03" db="EMBL/GenBank/DDBJ databases">
        <authorList>
            <person name="Rodrigo-Torres L."/>
            <person name="Arahal R.D."/>
            <person name="Lucena T."/>
        </authorList>
    </citation>
    <scope>NUCLEOTIDE SEQUENCE [LARGE SCALE GENOMIC DNA]</scope>
    <source>
        <strain evidence="3">CECT 8411</strain>
    </source>
</reference>
<name>A0A1X6YS59_9RHOB</name>
<keyword evidence="3" id="KW-1185">Reference proteome</keyword>
<feature type="transmembrane region" description="Helical" evidence="1">
    <location>
        <begin position="73"/>
        <end position="98"/>
    </location>
</feature>
<accession>A0A1X6YS59</accession>